<dbReference type="Proteomes" id="UP000039865">
    <property type="component" value="Unassembled WGS sequence"/>
</dbReference>
<sequence>MSLSKYLLAGAGLAIGTLNLIFDQQINLVGVGAYFLSKDDSEEKFDPKVHTAEKLYEIMEDLYLDYANGYLYYHRNNETFKNQGKINDQIYEQTKKTIDEYTDSRDEIIAKKNNISTQMLELWIKKYQADPKVKKIQQDIQNLYDQVTVKHHVDPIHNKIHPELSKWTYVKLTRRILACVRHAAYPRFQEALKAKALTQNDQTQILTEISDNYQEIFRGKVFELFNIPVEPGQTAKRMMQRAYLTYSTVGDPIKDCGEWQGLVAQEFQIHNQIIEKLSKGERVKDIEVDPLSITDLNITYANYGQSIATLEKASNNSGKESLSLKPSEEGINDINNKIASFLANKVQAQIQEAEEKKEEDSVENEQEAHHLEEAKQNVEVVHKDDSHSDIKQNESHKEEHNGENKAHEEHKDEAHHKDHKIEAEQEASDKPSNIEKKQESPAKEQQVADKKESSPIKQQEQVQDQQKQ</sequence>
<reference evidence="2 3" key="1">
    <citation type="submission" date="2014-06" db="EMBL/GenBank/DDBJ databases">
        <authorList>
            <person name="Swart Estienne"/>
        </authorList>
    </citation>
    <scope>NUCLEOTIDE SEQUENCE [LARGE SCALE GENOMIC DNA]</scope>
    <source>
        <strain evidence="2 3">130c</strain>
    </source>
</reference>
<dbReference type="InParanoid" id="A0A078B3D6"/>
<dbReference type="AlphaFoldDB" id="A0A078B3D6"/>
<proteinExistence type="predicted"/>
<gene>
    <name evidence="2" type="primary">Contig17974.g865</name>
    <name evidence="2" type="ORF">STYLEM_17895</name>
</gene>
<evidence type="ECO:0000256" key="1">
    <source>
        <dbReference type="SAM" id="MobiDB-lite"/>
    </source>
</evidence>
<accession>A0A078B3D6</accession>
<name>A0A078B3D6_STYLE</name>
<feature type="region of interest" description="Disordered" evidence="1">
    <location>
        <begin position="350"/>
        <end position="468"/>
    </location>
</feature>
<feature type="compositionally biased region" description="Basic and acidic residues" evidence="1">
    <location>
        <begin position="366"/>
        <end position="454"/>
    </location>
</feature>
<organism evidence="2 3">
    <name type="scientific">Stylonychia lemnae</name>
    <name type="common">Ciliate</name>
    <dbReference type="NCBI Taxonomy" id="5949"/>
    <lineage>
        <taxon>Eukaryota</taxon>
        <taxon>Sar</taxon>
        <taxon>Alveolata</taxon>
        <taxon>Ciliophora</taxon>
        <taxon>Intramacronucleata</taxon>
        <taxon>Spirotrichea</taxon>
        <taxon>Stichotrichia</taxon>
        <taxon>Sporadotrichida</taxon>
        <taxon>Oxytrichidae</taxon>
        <taxon>Stylonychinae</taxon>
        <taxon>Stylonychia</taxon>
    </lineage>
</organism>
<dbReference type="EMBL" id="CCKQ01016885">
    <property type="protein sequence ID" value="CDW88771.1"/>
    <property type="molecule type" value="Genomic_DNA"/>
</dbReference>
<keyword evidence="3" id="KW-1185">Reference proteome</keyword>
<feature type="compositionally biased region" description="Low complexity" evidence="1">
    <location>
        <begin position="458"/>
        <end position="468"/>
    </location>
</feature>
<evidence type="ECO:0000313" key="3">
    <source>
        <dbReference type="Proteomes" id="UP000039865"/>
    </source>
</evidence>
<protein>
    <submittedName>
        <fullName evidence="2">Uncharacterized protein</fullName>
    </submittedName>
</protein>
<evidence type="ECO:0000313" key="2">
    <source>
        <dbReference type="EMBL" id="CDW88771.1"/>
    </source>
</evidence>